<dbReference type="GO" id="GO:0006655">
    <property type="term" value="P:phosphatidylglycerol biosynthetic process"/>
    <property type="evidence" value="ECO:0007669"/>
    <property type="project" value="UniProtKB-UniPathway"/>
</dbReference>
<dbReference type="GO" id="GO:0009395">
    <property type="term" value="P:phospholipid catabolic process"/>
    <property type="evidence" value="ECO:0007669"/>
    <property type="project" value="UniProtKB-KW"/>
</dbReference>
<keyword evidence="1" id="KW-0443">Lipid metabolism</keyword>
<evidence type="ECO:0000256" key="1">
    <source>
        <dbReference type="PIRNR" id="PIRNR006162"/>
    </source>
</evidence>
<dbReference type="AlphaFoldDB" id="A0A2U8FXG8"/>
<feature type="transmembrane region" description="Helical" evidence="2">
    <location>
        <begin position="101"/>
        <end position="118"/>
    </location>
</feature>
<comment type="catalytic activity">
    <reaction evidence="1">
        <text>a 1,2-diacyl-sn-glycero-3-phospho-(1'-sn-glycero-3'-phosphate) + H2O = a 1,2-diacyl-sn-glycero-3-phospho-(1'-sn-glycerol) + phosphate</text>
        <dbReference type="Rhea" id="RHEA:33751"/>
        <dbReference type="ChEBI" id="CHEBI:15377"/>
        <dbReference type="ChEBI" id="CHEBI:43474"/>
        <dbReference type="ChEBI" id="CHEBI:60110"/>
        <dbReference type="ChEBI" id="CHEBI:64716"/>
        <dbReference type="EC" id="3.1.3.27"/>
    </reaction>
</comment>
<name>A0A2U8FXG8_9BURK</name>
<keyword evidence="1" id="KW-0595">Phospholipid degradation</keyword>
<feature type="transmembrane region" description="Helical" evidence="2">
    <location>
        <begin position="165"/>
        <end position="185"/>
    </location>
</feature>
<feature type="domain" description="YutG/PgpA" evidence="3">
    <location>
        <begin position="23"/>
        <end position="178"/>
    </location>
</feature>
<dbReference type="GO" id="GO:0008962">
    <property type="term" value="F:phosphatidylglycerophosphatase activity"/>
    <property type="evidence" value="ECO:0007669"/>
    <property type="project" value="UniProtKB-EC"/>
</dbReference>
<comment type="cofactor">
    <cofactor evidence="1">
        <name>Mg(2+)</name>
        <dbReference type="ChEBI" id="CHEBI:18420"/>
    </cofactor>
</comment>
<comment type="function">
    <text evidence="1">Lipid phosphatase which dephosphorylates phosphatidylglycerophosphate (PGP) to phosphatidylglycerol (PG).</text>
</comment>
<feature type="transmembrane region" description="Helical" evidence="2">
    <location>
        <begin position="23"/>
        <end position="52"/>
    </location>
</feature>
<keyword evidence="1" id="KW-0378">Hydrolase</keyword>
<dbReference type="OrthoDB" id="9804091at2"/>
<keyword evidence="1" id="KW-0442">Lipid degradation</keyword>
<keyword evidence="1" id="KW-0479">Metal-binding</keyword>
<dbReference type="PANTHER" id="PTHR36305:SF1">
    <property type="entry name" value="PHOSPHATIDYLGLYCEROPHOSPHATASE A"/>
    <property type="match status" value="1"/>
</dbReference>
<keyword evidence="1" id="KW-0997">Cell inner membrane</keyword>
<protein>
    <recommendedName>
        <fullName evidence="1">Phosphatidylglycerophosphatase A</fullName>
        <ecNumber evidence="1">3.1.3.27</ecNumber>
    </recommendedName>
    <alternativeName>
        <fullName evidence="1">Phosphatidylglycerolphosphate phosphatase A</fullName>
    </alternativeName>
</protein>
<dbReference type="InterPro" id="IPR007686">
    <property type="entry name" value="YutG/PgpA"/>
</dbReference>
<keyword evidence="1 2" id="KW-0812">Transmembrane</keyword>
<organism evidence="4 5">
    <name type="scientific">Aquabacterium olei</name>
    <dbReference type="NCBI Taxonomy" id="1296669"/>
    <lineage>
        <taxon>Bacteria</taxon>
        <taxon>Pseudomonadati</taxon>
        <taxon>Pseudomonadota</taxon>
        <taxon>Betaproteobacteria</taxon>
        <taxon>Burkholderiales</taxon>
        <taxon>Aquabacterium</taxon>
    </lineage>
</organism>
<dbReference type="GO" id="GO:0005886">
    <property type="term" value="C:plasma membrane"/>
    <property type="evidence" value="ECO:0007669"/>
    <property type="project" value="UniProtKB-SubCell"/>
</dbReference>
<comment type="subcellular location">
    <subcellularLocation>
        <location evidence="1">Cell inner membrane</location>
        <topology evidence="1">Multi-pass membrane protein</topology>
    </subcellularLocation>
</comment>
<evidence type="ECO:0000313" key="4">
    <source>
        <dbReference type="EMBL" id="AWI54936.1"/>
    </source>
</evidence>
<keyword evidence="2" id="KW-1133">Transmembrane helix</keyword>
<keyword evidence="1" id="KW-1208">Phospholipid metabolism</keyword>
<gene>
    <name evidence="4" type="ORF">DEH84_17040</name>
</gene>
<comment type="pathway">
    <text evidence="1">Phospholipid metabolism; phosphatidylglycerol biosynthesis; phosphatidylglycerol from CDP-diacylglycerol: step 2/2.</text>
</comment>
<dbReference type="KEGG" id="aon:DEH84_17040"/>
<keyword evidence="5" id="KW-1185">Reference proteome</keyword>
<dbReference type="RefSeq" id="WP_109038055.1">
    <property type="nucleotide sequence ID" value="NZ_CP029210.1"/>
</dbReference>
<reference evidence="4 5" key="1">
    <citation type="submission" date="2018-05" db="EMBL/GenBank/DDBJ databases">
        <title>complete genome sequence of Aquabacterium olei NBRC 110486.</title>
        <authorList>
            <person name="Tang B."/>
            <person name="Chang J."/>
            <person name="Zhang L."/>
            <person name="Yang H."/>
        </authorList>
    </citation>
    <scope>NUCLEOTIDE SEQUENCE [LARGE SCALE GENOMIC DNA]</scope>
    <source>
        <strain evidence="4 5">NBRC 110486</strain>
    </source>
</reference>
<sequence length="192" mass="20377">METLVSAPRRPGVRLLLSHPAHWIALGAGSGLSPIAPGTVGTLWGWLVFVAIEQVLGQGRQADLTWAAILAIGWLVGWWACTRTARSLQVADPGAIVWDEIWAIWLVLWVVGAADWRGQALAVAAFRFFDAAKPGPVAWADQLFKLPKGQPIGWAQGLGIMFDDLVAAGCTLLLLALAVVVRQGGVSAGLLS</sequence>
<keyword evidence="1" id="KW-1003">Cell membrane</keyword>
<dbReference type="EC" id="3.1.3.27" evidence="1"/>
<dbReference type="InterPro" id="IPR026037">
    <property type="entry name" value="PgpA"/>
</dbReference>
<accession>A0A2U8FXG8</accession>
<feature type="transmembrane region" description="Helical" evidence="2">
    <location>
        <begin position="64"/>
        <end position="81"/>
    </location>
</feature>
<keyword evidence="1 2" id="KW-0472">Membrane</keyword>
<dbReference type="EMBL" id="CP029210">
    <property type="protein sequence ID" value="AWI54936.1"/>
    <property type="molecule type" value="Genomic_DNA"/>
</dbReference>
<evidence type="ECO:0000259" key="3">
    <source>
        <dbReference type="Pfam" id="PF04608"/>
    </source>
</evidence>
<dbReference type="GO" id="GO:0046872">
    <property type="term" value="F:metal ion binding"/>
    <property type="evidence" value="ECO:0007669"/>
    <property type="project" value="UniProtKB-KW"/>
</dbReference>
<dbReference type="Proteomes" id="UP000244892">
    <property type="component" value="Chromosome"/>
</dbReference>
<dbReference type="UniPathway" id="UPA00084">
    <property type="reaction ID" value="UER00504"/>
</dbReference>
<dbReference type="SUPFAM" id="SSF101307">
    <property type="entry name" value="YutG-like"/>
    <property type="match status" value="1"/>
</dbReference>
<evidence type="ECO:0000313" key="5">
    <source>
        <dbReference type="Proteomes" id="UP000244892"/>
    </source>
</evidence>
<dbReference type="InterPro" id="IPR036681">
    <property type="entry name" value="PgpA-like_sf"/>
</dbReference>
<dbReference type="PANTHER" id="PTHR36305">
    <property type="entry name" value="PHOSPHATIDYLGLYCEROPHOSPHATASE A"/>
    <property type="match status" value="1"/>
</dbReference>
<dbReference type="CDD" id="cd06971">
    <property type="entry name" value="PgpA"/>
    <property type="match status" value="1"/>
</dbReference>
<evidence type="ECO:0000256" key="2">
    <source>
        <dbReference type="SAM" id="Phobius"/>
    </source>
</evidence>
<dbReference type="Pfam" id="PF04608">
    <property type="entry name" value="PgpA"/>
    <property type="match status" value="1"/>
</dbReference>
<keyword evidence="1" id="KW-0460">Magnesium</keyword>
<dbReference type="PIRSF" id="PIRSF006162">
    <property type="entry name" value="PgpA"/>
    <property type="match status" value="1"/>
</dbReference>
<proteinExistence type="predicted"/>